<sequence>MATGVAQEPEEEETAMDTEVAQEPEEETAMDTGAVPDPEEGTVVILDSVMLDRIGRTHCHNGLGAARKAVKGNKTAVQVDMDSGRSFYVSFTLAAPPQGGASYLDLHWPESSAKSVPPFAQPAYPYVRAIDKDLVLFHVSIPSQTRHCAFTTHLFVYTAAGHSPSVQQLPLYHDDRRIMPFLGDKSTTGILRRQEGRYIVADLNLYGKENATGNYYMCAELCIFNSNSRSRMWRLSIQDAPKPQDQSNGQFPTLWSTDHVLALDGRFMCWVDYFSGVLLSDFCNMRLSRVLHFVPFPGEEEYTAEVREERCFAQRFRSVSISQGKMRFVHIDNDLHTELHTGCQGQRPSQKITIWTLNMMDANSRFKWEPHHVIDLDRLWLTPSVPRRLPEYPIIAPNNPDVLYCLLRKQEFHGEASMIMVDMNPASPWLCTPYINRRSVHVKDHKSEFPNMPLLPTVFFKYLESSTGMPWDNDKFATRPSKKLRSATCEDLESGDWC</sequence>
<dbReference type="EnsemblPlants" id="TraesCS5A02G410500.1">
    <property type="protein sequence ID" value="TraesCS5A02G410500.1"/>
    <property type="gene ID" value="TraesCS5A02G410500"/>
</dbReference>
<evidence type="ECO:0000259" key="2">
    <source>
        <dbReference type="Pfam" id="PF07762"/>
    </source>
</evidence>
<protein>
    <recommendedName>
        <fullName evidence="2">DUF1618 domain-containing protein</fullName>
    </recommendedName>
</protein>
<dbReference type="PaxDb" id="4565-Traes_5AL_D38482402.1"/>
<dbReference type="Gramene" id="TraesSYM5A03G02764760.1">
    <property type="protein sequence ID" value="TraesSYM5A03G02764760.1"/>
    <property type="gene ID" value="TraesSYM5A03G02764760"/>
</dbReference>
<dbReference type="Gramene" id="TraesARI5A03G02777380.1">
    <property type="protein sequence ID" value="TraesARI5A03G02777380.1"/>
    <property type="gene ID" value="TraesARI5A03G02777380"/>
</dbReference>
<accession>A0A3B6KNG1</accession>
<evidence type="ECO:0000313" key="4">
    <source>
        <dbReference type="Proteomes" id="UP000019116"/>
    </source>
</evidence>
<dbReference type="Gramene" id="TraesMAC5A03G02733580.1">
    <property type="protein sequence ID" value="TraesMAC5A03G02733580.1"/>
    <property type="gene ID" value="TraesMAC5A03G02733580"/>
</dbReference>
<gene>
    <name evidence="3" type="primary">LOC123105208</name>
</gene>
<proteinExistence type="predicted"/>
<dbReference type="OrthoDB" id="594290at2759"/>
<dbReference type="Gramene" id="TraesPARA_EIv1.0_1534220.1">
    <property type="protein sequence ID" value="TraesPARA_EIv1.0_1534220.1.CDS"/>
    <property type="gene ID" value="TraesPARA_EIv1.0_1534220"/>
</dbReference>
<dbReference type="KEGG" id="taes:123105208"/>
<dbReference type="InterPro" id="IPR011676">
    <property type="entry name" value="DUF1618"/>
</dbReference>
<dbReference type="Gramene" id="TraesCS5A02G410500.1">
    <property type="protein sequence ID" value="TraesCS5A02G410500.1"/>
    <property type="gene ID" value="TraesCS5A02G410500"/>
</dbReference>
<feature type="region of interest" description="Disordered" evidence="1">
    <location>
        <begin position="1"/>
        <end position="39"/>
    </location>
</feature>
<evidence type="ECO:0000256" key="1">
    <source>
        <dbReference type="SAM" id="MobiDB-lite"/>
    </source>
</evidence>
<dbReference type="Gramene" id="TraesROB_scaffold_057847_01G000100.1">
    <property type="protein sequence ID" value="TraesROB_scaffold_057847_01G000100.1"/>
    <property type="gene ID" value="TraesROB_scaffold_057847_01G000100"/>
</dbReference>
<name>A0A3B6KNG1_WHEAT</name>
<dbReference type="OMA" id="GMPWDND"/>
<dbReference type="Gramene" id="TraesLAC5A03G02689410.1">
    <property type="protein sequence ID" value="TraesLAC5A03G02689410.1"/>
    <property type="gene ID" value="TraesLAC5A03G02689410"/>
</dbReference>
<dbReference type="RefSeq" id="XP_044383163.1">
    <property type="nucleotide sequence ID" value="XM_044527228.1"/>
</dbReference>
<dbReference type="Pfam" id="PF07762">
    <property type="entry name" value="DUF1618"/>
    <property type="match status" value="1"/>
</dbReference>
<dbReference type="Gramene" id="TraesWEE_scaffold_059811_01G000100.1">
    <property type="protein sequence ID" value="TraesWEE_scaffold_059811_01G000100.1"/>
    <property type="gene ID" value="TraesWEE_scaffold_059811_01G000100"/>
</dbReference>
<dbReference type="PANTHER" id="PTHR33074">
    <property type="entry name" value="EXPRESSED PROTEIN-RELATED"/>
    <property type="match status" value="1"/>
</dbReference>
<dbReference type="Gramene" id="TraesJUL5A03G02754360.1">
    <property type="protein sequence ID" value="TraesJUL5A03G02754360.1"/>
    <property type="gene ID" value="TraesJUL5A03G02754360"/>
</dbReference>
<reference evidence="3" key="1">
    <citation type="submission" date="2018-08" db="EMBL/GenBank/DDBJ databases">
        <authorList>
            <person name="Rossello M."/>
        </authorList>
    </citation>
    <scope>NUCLEOTIDE SEQUENCE [LARGE SCALE GENOMIC DNA]</scope>
    <source>
        <strain evidence="3">cv. Chinese Spring</strain>
    </source>
</reference>
<dbReference type="GeneID" id="123105208"/>
<dbReference type="Proteomes" id="UP000019116">
    <property type="component" value="Chromosome 5A"/>
</dbReference>
<evidence type="ECO:0000313" key="3">
    <source>
        <dbReference type="EnsemblPlants" id="TraesCS5A02G410500.1"/>
    </source>
</evidence>
<organism evidence="3">
    <name type="scientific">Triticum aestivum</name>
    <name type="common">Wheat</name>
    <dbReference type="NCBI Taxonomy" id="4565"/>
    <lineage>
        <taxon>Eukaryota</taxon>
        <taxon>Viridiplantae</taxon>
        <taxon>Streptophyta</taxon>
        <taxon>Embryophyta</taxon>
        <taxon>Tracheophyta</taxon>
        <taxon>Spermatophyta</taxon>
        <taxon>Magnoliopsida</taxon>
        <taxon>Liliopsida</taxon>
        <taxon>Poales</taxon>
        <taxon>Poaceae</taxon>
        <taxon>BOP clade</taxon>
        <taxon>Pooideae</taxon>
        <taxon>Triticodae</taxon>
        <taxon>Triticeae</taxon>
        <taxon>Triticinae</taxon>
        <taxon>Triticum</taxon>
    </lineage>
</organism>
<dbReference type="PANTHER" id="PTHR33074:SF93">
    <property type="entry name" value="DUF1618 DOMAIN-CONTAINING PROTEIN"/>
    <property type="match status" value="1"/>
</dbReference>
<dbReference type="Gramene" id="TraesJAG5A03G02736710.1">
    <property type="protein sequence ID" value="TraesJAG5A03G02736710.1"/>
    <property type="gene ID" value="TraesJAG5A03G02736710"/>
</dbReference>
<dbReference type="AlphaFoldDB" id="A0A3B6KNG1"/>
<feature type="domain" description="DUF1618" evidence="2">
    <location>
        <begin position="270"/>
        <end position="404"/>
    </location>
</feature>
<keyword evidence="4" id="KW-1185">Reference proteome</keyword>
<feature type="compositionally biased region" description="Acidic residues" evidence="1">
    <location>
        <begin position="8"/>
        <end position="29"/>
    </location>
</feature>
<dbReference type="Gramene" id="TraesCAD_scaffold_048070_01G000200.1">
    <property type="protein sequence ID" value="TraesCAD_scaffold_048070_01G000200.1"/>
    <property type="gene ID" value="TraesCAD_scaffold_048070_01G000200"/>
</dbReference>
<dbReference type="Gramene" id="TraesCS5A03G0971200.1">
    <property type="protein sequence ID" value="TraesCS5A03G0971200.1.CDS"/>
    <property type="gene ID" value="TraesCS5A03G0971200"/>
</dbReference>
<dbReference type="Gramene" id="TraesCLE_scaffold_052845_01G000100.1">
    <property type="protein sequence ID" value="TraesCLE_scaffold_052845_01G000100.1"/>
    <property type="gene ID" value="TraesCLE_scaffold_052845_01G000100"/>
</dbReference>
<dbReference type="Gramene" id="TraesNOR5A03G02758830.1">
    <property type="protein sequence ID" value="TraesNOR5A03G02758830.1"/>
    <property type="gene ID" value="TraesNOR5A03G02758830"/>
</dbReference>
<reference evidence="3" key="2">
    <citation type="submission" date="2018-10" db="UniProtKB">
        <authorList>
            <consortium name="EnsemblPlants"/>
        </authorList>
    </citation>
    <scope>IDENTIFICATION</scope>
</reference>